<feature type="domain" description="Phage tail collar" evidence="3">
    <location>
        <begin position="133"/>
        <end position="180"/>
    </location>
</feature>
<dbReference type="Proteomes" id="UP000292262">
    <property type="component" value="Unassembled WGS sequence"/>
</dbReference>
<protein>
    <submittedName>
        <fullName evidence="4">Tail collar domain</fullName>
    </submittedName>
</protein>
<feature type="compositionally biased region" description="Polar residues" evidence="1">
    <location>
        <begin position="251"/>
        <end position="268"/>
    </location>
</feature>
<keyword evidence="5" id="KW-1185">Reference proteome</keyword>
<evidence type="ECO:0000313" key="4">
    <source>
        <dbReference type="EMBL" id="RZS92453.1"/>
    </source>
</evidence>
<accession>A0A4Q7NYF4</accession>
<name>A0A4Q7NYF4_9FLAO</name>
<dbReference type="EMBL" id="SGXE01000003">
    <property type="protein sequence ID" value="RZS92453.1"/>
    <property type="molecule type" value="Genomic_DNA"/>
</dbReference>
<dbReference type="Pfam" id="PF07484">
    <property type="entry name" value="Collar"/>
    <property type="match status" value="1"/>
</dbReference>
<feature type="signal peptide" evidence="2">
    <location>
        <begin position="1"/>
        <end position="21"/>
    </location>
</feature>
<dbReference type="Gene3D" id="3.90.1340.10">
    <property type="entry name" value="Phage tail collar domain"/>
    <property type="match status" value="1"/>
</dbReference>
<dbReference type="AlphaFoldDB" id="A0A4Q7NYF4"/>
<feature type="region of interest" description="Disordered" evidence="1">
    <location>
        <begin position="221"/>
        <end position="273"/>
    </location>
</feature>
<gene>
    <name evidence="4" type="ORF">EV197_2591</name>
</gene>
<evidence type="ECO:0000256" key="2">
    <source>
        <dbReference type="SAM" id="SignalP"/>
    </source>
</evidence>
<evidence type="ECO:0000259" key="3">
    <source>
        <dbReference type="Pfam" id="PF07484"/>
    </source>
</evidence>
<proteinExistence type="predicted"/>
<keyword evidence="2" id="KW-0732">Signal</keyword>
<reference evidence="4 5" key="1">
    <citation type="submission" date="2019-02" db="EMBL/GenBank/DDBJ databases">
        <title>Genomic Encyclopedia of Type Strains, Phase IV (KMG-IV): sequencing the most valuable type-strain genomes for metagenomic binning, comparative biology and taxonomic classification.</title>
        <authorList>
            <person name="Goeker M."/>
        </authorList>
    </citation>
    <scope>NUCLEOTIDE SEQUENCE [LARGE SCALE GENOMIC DNA]</scope>
    <source>
        <strain evidence="4 5">DSM 17196</strain>
    </source>
</reference>
<organism evidence="4 5">
    <name type="scientific">Aquimarina brevivitae</name>
    <dbReference type="NCBI Taxonomy" id="323412"/>
    <lineage>
        <taxon>Bacteria</taxon>
        <taxon>Pseudomonadati</taxon>
        <taxon>Bacteroidota</taxon>
        <taxon>Flavobacteriia</taxon>
        <taxon>Flavobacteriales</taxon>
        <taxon>Flavobacteriaceae</taxon>
        <taxon>Aquimarina</taxon>
    </lineage>
</organism>
<dbReference type="InterPro" id="IPR011083">
    <property type="entry name" value="Phage_tail_collar_dom"/>
</dbReference>
<dbReference type="InterPro" id="IPR037053">
    <property type="entry name" value="Phage_tail_collar_dom_sf"/>
</dbReference>
<feature type="chain" id="PRO_5020366820" evidence="2">
    <location>
        <begin position="22"/>
        <end position="293"/>
    </location>
</feature>
<dbReference type="SUPFAM" id="SSF88874">
    <property type="entry name" value="Receptor-binding domain of short tail fibre protein gp12"/>
    <property type="match status" value="1"/>
</dbReference>
<evidence type="ECO:0000256" key="1">
    <source>
        <dbReference type="SAM" id="MobiDB-lite"/>
    </source>
</evidence>
<sequence length="293" mass="31027">MKHTLLISFLFTFFIISTGIAQSSANASGIAIQGIARNDNNTALINSAVNLTFQLYYLNASNLEETVYSETLSLTTDAFGVFSHVIDPGSVNNAIIANNQVYLRITEGSTVISNEKLKHVPYAISANNGVPTGSIMPFIGTTAPEGWVLCNGQSLTSVPGAANLIILLGSNNAPNLQGMFLRGTGTSPVNNEAGPSLMATQDDAFESHNHPNDLSIVNDGNHTHDSSFGTQRFDNDDNDGPGDGYVRPGNGTENIVVTSQDGSHSHNINGGVLATGNNETRPVNYGVNYIIKL</sequence>
<dbReference type="RefSeq" id="WP_130287137.1">
    <property type="nucleotide sequence ID" value="NZ_SGXE01000003.1"/>
</dbReference>
<comment type="caution">
    <text evidence="4">The sequence shown here is derived from an EMBL/GenBank/DDBJ whole genome shotgun (WGS) entry which is preliminary data.</text>
</comment>
<evidence type="ECO:0000313" key="5">
    <source>
        <dbReference type="Proteomes" id="UP000292262"/>
    </source>
</evidence>
<dbReference type="OrthoDB" id="9113831at2"/>